<name>A0AAN7ALP8_9PEZI</name>
<feature type="compositionally biased region" description="Polar residues" evidence="1">
    <location>
        <begin position="823"/>
        <end position="833"/>
    </location>
</feature>
<evidence type="ECO:0000313" key="2">
    <source>
        <dbReference type="EMBL" id="KAK4190687.1"/>
    </source>
</evidence>
<dbReference type="GO" id="GO:0000964">
    <property type="term" value="P:mitochondrial RNA 5'-end processing"/>
    <property type="evidence" value="ECO:0007669"/>
    <property type="project" value="TreeGrafter"/>
</dbReference>
<feature type="region of interest" description="Disordered" evidence="1">
    <location>
        <begin position="823"/>
        <end position="887"/>
    </location>
</feature>
<dbReference type="PANTHER" id="PTHR31014:SF0">
    <property type="entry name" value="MITOCHONDRIAL TRANSLATION SYSTEM COMPONENT PET127-RELATED"/>
    <property type="match status" value="1"/>
</dbReference>
<reference evidence="2" key="1">
    <citation type="journal article" date="2023" name="Mol. Phylogenet. Evol.">
        <title>Genome-scale phylogeny and comparative genomics of the fungal order Sordariales.</title>
        <authorList>
            <person name="Hensen N."/>
            <person name="Bonometti L."/>
            <person name="Westerberg I."/>
            <person name="Brannstrom I.O."/>
            <person name="Guillou S."/>
            <person name="Cros-Aarteil S."/>
            <person name="Calhoun S."/>
            <person name="Haridas S."/>
            <person name="Kuo A."/>
            <person name="Mondo S."/>
            <person name="Pangilinan J."/>
            <person name="Riley R."/>
            <person name="LaButti K."/>
            <person name="Andreopoulos B."/>
            <person name="Lipzen A."/>
            <person name="Chen C."/>
            <person name="Yan M."/>
            <person name="Daum C."/>
            <person name="Ng V."/>
            <person name="Clum A."/>
            <person name="Steindorff A."/>
            <person name="Ohm R.A."/>
            <person name="Martin F."/>
            <person name="Silar P."/>
            <person name="Natvig D.O."/>
            <person name="Lalanne C."/>
            <person name="Gautier V."/>
            <person name="Ament-Velasquez S.L."/>
            <person name="Kruys A."/>
            <person name="Hutchinson M.I."/>
            <person name="Powell A.J."/>
            <person name="Barry K."/>
            <person name="Miller A.N."/>
            <person name="Grigoriev I.V."/>
            <person name="Debuchy R."/>
            <person name="Gladieux P."/>
            <person name="Hiltunen Thoren M."/>
            <person name="Johannesson H."/>
        </authorList>
    </citation>
    <scope>NUCLEOTIDE SEQUENCE</scope>
    <source>
        <strain evidence="2">PSN309</strain>
    </source>
</reference>
<feature type="region of interest" description="Disordered" evidence="1">
    <location>
        <begin position="48"/>
        <end position="128"/>
    </location>
</feature>
<reference evidence="2" key="2">
    <citation type="submission" date="2023-05" db="EMBL/GenBank/DDBJ databases">
        <authorList>
            <consortium name="Lawrence Berkeley National Laboratory"/>
            <person name="Steindorff A."/>
            <person name="Hensen N."/>
            <person name="Bonometti L."/>
            <person name="Westerberg I."/>
            <person name="Brannstrom I.O."/>
            <person name="Guillou S."/>
            <person name="Cros-Aarteil S."/>
            <person name="Calhoun S."/>
            <person name="Haridas S."/>
            <person name="Kuo A."/>
            <person name="Mondo S."/>
            <person name="Pangilinan J."/>
            <person name="Riley R."/>
            <person name="Labutti K."/>
            <person name="Andreopoulos B."/>
            <person name="Lipzen A."/>
            <person name="Chen C."/>
            <person name="Yanf M."/>
            <person name="Daum C."/>
            <person name="Ng V."/>
            <person name="Clum A."/>
            <person name="Ohm R."/>
            <person name="Martin F."/>
            <person name="Silar P."/>
            <person name="Natvig D."/>
            <person name="Lalanne C."/>
            <person name="Gautier V."/>
            <person name="Ament-Velasquez S.L."/>
            <person name="Kruys A."/>
            <person name="Hutchinson M.I."/>
            <person name="Powell A.J."/>
            <person name="Barry K."/>
            <person name="Miller A.N."/>
            <person name="Grigoriev I.V."/>
            <person name="Debuchy R."/>
            <person name="Gladieux P."/>
            <person name="Thoren M.H."/>
            <person name="Johannesson H."/>
        </authorList>
    </citation>
    <scope>NUCLEOTIDE SEQUENCE</scope>
    <source>
        <strain evidence="2">PSN309</strain>
    </source>
</reference>
<dbReference type="Proteomes" id="UP001302126">
    <property type="component" value="Unassembled WGS sequence"/>
</dbReference>
<feature type="region of interest" description="Disordered" evidence="1">
    <location>
        <begin position="160"/>
        <end position="179"/>
    </location>
</feature>
<feature type="compositionally biased region" description="Basic and acidic residues" evidence="1">
    <location>
        <begin position="74"/>
        <end position="87"/>
    </location>
</feature>
<dbReference type="Pfam" id="PF08634">
    <property type="entry name" value="Pet127"/>
    <property type="match status" value="1"/>
</dbReference>
<gene>
    <name evidence="2" type="ORF">QBC35DRAFT_471580</name>
</gene>
<organism evidence="2 3">
    <name type="scientific">Podospora australis</name>
    <dbReference type="NCBI Taxonomy" id="1536484"/>
    <lineage>
        <taxon>Eukaryota</taxon>
        <taxon>Fungi</taxon>
        <taxon>Dikarya</taxon>
        <taxon>Ascomycota</taxon>
        <taxon>Pezizomycotina</taxon>
        <taxon>Sordariomycetes</taxon>
        <taxon>Sordariomycetidae</taxon>
        <taxon>Sordariales</taxon>
        <taxon>Podosporaceae</taxon>
        <taxon>Podospora</taxon>
    </lineage>
</organism>
<dbReference type="GO" id="GO:0005740">
    <property type="term" value="C:mitochondrial envelope"/>
    <property type="evidence" value="ECO:0007669"/>
    <property type="project" value="TreeGrafter"/>
</dbReference>
<feature type="compositionally biased region" description="Basic and acidic residues" evidence="1">
    <location>
        <begin position="1205"/>
        <end position="1223"/>
    </location>
</feature>
<feature type="region of interest" description="Disordered" evidence="1">
    <location>
        <begin position="198"/>
        <end position="233"/>
    </location>
</feature>
<proteinExistence type="predicted"/>
<feature type="region of interest" description="Disordered" evidence="1">
    <location>
        <begin position="1154"/>
        <end position="1225"/>
    </location>
</feature>
<evidence type="ECO:0000256" key="1">
    <source>
        <dbReference type="SAM" id="MobiDB-lite"/>
    </source>
</evidence>
<protein>
    <submittedName>
        <fullName evidence="2">Mitochondrial membrane protein pet127 protein</fullName>
    </submittedName>
</protein>
<sequence length="1246" mass="139829">MLQLARQAQGTALRSPFLCKYSINSARLLPTTPTAAAVAAAIATPGPVRRHNFSTTSSALAKKKKSEDDETKSEEEASKPAAKDAKPKPKKQAAKPKKERKVRVRKVVSKKEPAPRAAKPAPLRTEADREATKIQLWKETLDVLKDLKEIHAAPVTAEVAAQEKDTQPAANLPLTPTPENRHVLLEQVLQSMKRVLAQEAGEGGPPRRPRRQDEDGEHEDYNPKPFKAQGGKTATFTVDTINPTDLELTPVVKPQPPVPGLAYGLDRVLFNPGVYQLQDPRSKVYNFDPYLSKIMPVDEFDFNAIKAYITSSKDTTLISAAAEHQKKYTGSTSSMSATLAHFHYLLSNWRPINTGMLSKDFETESTKFTQIMRAPSATFLHWKDGTYAIDADKEFDTANILSMLGKSMEKFLTLPKAEFEKYRKRNSDQLTDEEKFGPEAYHYTTMGDFMMRSQLDAYDPRVCGTGMFDLKTRAVISIRMDAQDFHKGLGYEIRGRQGDWQSFEREYFDMIRSAFLKYSLQVRMGRMDGIFVAFHNTQRIFGFQYIPLEEMDLTLHGTSNTTLGHQEFKASVHLLNKALDKVTAKFPGQTLRIHFETRPGDPPFMYIFAKPVTPEEIEKIQGAARDRIEEFEREMMGIERKPEAAAEAEQEDTDEAAEVIAEEDGYEVIREDEQAIAEEDGHEVAAEEDGHGVVEEDGHEAAEEDGHEVVEEDEHEVAEEDEHGIVEEDDMEAVEEDEMDMDEEHDHEEVGEDTFVESRRPVETNLDVWEDVMAKVEKELENEEHGSTLVREAVQNALRQSGLLETGSPDEIDRYVDALSEALTSESNSQTEITADEVETLASDQESEALAEESASTSTDLTGEAQQTSHEEGHADAAEQIAAANGSSSEDLTLKDLILRLASQVQSAPNDKSVKAEPAEPVDEAAVARLGKFEQILSELIDKTRDLRHKTARDAEASDAEGRTLTDSLTTLADDPLLAESSELTDIPEESTDNVYGLILTVRNKVNGNYVARPENLQPKDSWDIEYAMEEIEGKRAETIYKMLLNRRQKVLSQEHKHQDAWYQMFSGQLEKQTNAGRSFREKEDRAAMTRPVHVYGHQTPYTWQSVFGPKSLNGSEPYRPWLPSASLKEKNKDNTDRSAWLAEVEQAAKRAGFFRPKKIKDLAAKKGSKSKKEKKATPKAGKKTAEKEVTEKKSKKNSPPPAPKAKEEVPNLSESEKTISERAKRRIREAISITIEEKSPEKKDE</sequence>
<dbReference type="InterPro" id="IPR013943">
    <property type="entry name" value="Pet127"/>
</dbReference>
<dbReference type="EMBL" id="MU864364">
    <property type="protein sequence ID" value="KAK4190687.1"/>
    <property type="molecule type" value="Genomic_DNA"/>
</dbReference>
<keyword evidence="3" id="KW-1185">Reference proteome</keyword>
<feature type="compositionally biased region" description="Basic and acidic residues" evidence="1">
    <location>
        <begin position="1184"/>
        <end position="1193"/>
    </location>
</feature>
<feature type="compositionally biased region" description="Basic residues" evidence="1">
    <location>
        <begin position="88"/>
        <end position="108"/>
    </location>
</feature>
<accession>A0AAN7ALP8</accession>
<comment type="caution">
    <text evidence="2">The sequence shown here is derived from an EMBL/GenBank/DDBJ whole genome shotgun (WGS) entry which is preliminary data.</text>
</comment>
<dbReference type="PANTHER" id="PTHR31014">
    <property type="entry name" value="MITOCHONDRIAL TRANSLATION SYSTEM COMPONENT PET127-RELATED"/>
    <property type="match status" value="1"/>
</dbReference>
<dbReference type="AlphaFoldDB" id="A0AAN7ALP8"/>
<feature type="compositionally biased region" description="Acidic residues" evidence="1">
    <location>
        <begin position="834"/>
        <end position="851"/>
    </location>
</feature>
<evidence type="ECO:0000313" key="3">
    <source>
        <dbReference type="Proteomes" id="UP001302126"/>
    </source>
</evidence>